<evidence type="ECO:0000256" key="2">
    <source>
        <dbReference type="ARBA" id="ARBA00001947"/>
    </source>
</evidence>
<dbReference type="InterPro" id="IPR017782">
    <property type="entry name" value="Hydroxyacylglutathione_Hdrlase"/>
</dbReference>
<proteinExistence type="inferred from homology"/>
<keyword evidence="6" id="KW-0479">Metal-binding</keyword>
<comment type="cofactor">
    <cofactor evidence="2">
        <name>Zn(2+)</name>
        <dbReference type="ChEBI" id="CHEBI:29105"/>
    </cofactor>
</comment>
<accession>A0ABQ8UU47</accession>
<dbReference type="SMART" id="SM00849">
    <property type="entry name" value="Lactamase_B"/>
    <property type="match status" value="1"/>
</dbReference>
<dbReference type="PANTHER" id="PTHR43705:SF1">
    <property type="entry name" value="HYDROXYACYLGLUTATHIONE HYDROLASE GLOB"/>
    <property type="match status" value="1"/>
</dbReference>
<dbReference type="CDD" id="cd07723">
    <property type="entry name" value="hydroxyacylglutathione_hydrolase_MBL-fold"/>
    <property type="match status" value="1"/>
</dbReference>
<dbReference type="Gene3D" id="3.60.15.10">
    <property type="entry name" value="Ribonuclease Z/Hydroxyacylglutathione hydrolase-like"/>
    <property type="match status" value="1"/>
</dbReference>
<dbReference type="SUPFAM" id="SSF56281">
    <property type="entry name" value="Metallo-hydrolase/oxidoreductase"/>
    <property type="match status" value="1"/>
</dbReference>
<dbReference type="NCBIfam" id="TIGR03413">
    <property type="entry name" value="GSH_gloB"/>
    <property type="match status" value="1"/>
</dbReference>
<dbReference type="InterPro" id="IPR036866">
    <property type="entry name" value="RibonucZ/Hydroxyglut_hydro"/>
</dbReference>
<keyword evidence="12" id="KW-1185">Reference proteome</keyword>
<dbReference type="PIRSF" id="PIRSF005457">
    <property type="entry name" value="Glx"/>
    <property type="match status" value="1"/>
</dbReference>
<keyword evidence="7 11" id="KW-0378">Hydrolase</keyword>
<comment type="pathway">
    <text evidence="3">Secondary metabolite metabolism; methylglyoxal degradation; (R)-lactate from methylglyoxal: step 2/2.</text>
</comment>
<evidence type="ECO:0000256" key="6">
    <source>
        <dbReference type="ARBA" id="ARBA00022723"/>
    </source>
</evidence>
<dbReference type="Proteomes" id="UP001141327">
    <property type="component" value="Unassembled WGS sequence"/>
</dbReference>
<gene>
    <name evidence="11" type="ORF">PAPYR_3635</name>
</gene>
<evidence type="ECO:0000256" key="4">
    <source>
        <dbReference type="ARBA" id="ARBA00006759"/>
    </source>
</evidence>
<feature type="domain" description="Metallo-beta-lactamase" evidence="10">
    <location>
        <begin position="24"/>
        <end position="179"/>
    </location>
</feature>
<dbReference type="InterPro" id="IPR035680">
    <property type="entry name" value="Clx_II_MBL"/>
</dbReference>
<dbReference type="EC" id="3.1.2.6" evidence="5"/>
<dbReference type="Pfam" id="PF16123">
    <property type="entry name" value="HAGH_C"/>
    <property type="match status" value="1"/>
</dbReference>
<evidence type="ECO:0000256" key="9">
    <source>
        <dbReference type="ARBA" id="ARBA00031044"/>
    </source>
</evidence>
<evidence type="ECO:0000256" key="3">
    <source>
        <dbReference type="ARBA" id="ARBA00004963"/>
    </source>
</evidence>
<comment type="catalytic activity">
    <reaction evidence="1">
        <text>an S-(2-hydroxyacyl)glutathione + H2O = a 2-hydroxy carboxylate + glutathione + H(+)</text>
        <dbReference type="Rhea" id="RHEA:21864"/>
        <dbReference type="ChEBI" id="CHEBI:15377"/>
        <dbReference type="ChEBI" id="CHEBI:15378"/>
        <dbReference type="ChEBI" id="CHEBI:57925"/>
        <dbReference type="ChEBI" id="CHEBI:58896"/>
        <dbReference type="ChEBI" id="CHEBI:71261"/>
        <dbReference type="EC" id="3.1.2.6"/>
    </reaction>
</comment>
<evidence type="ECO:0000256" key="1">
    <source>
        <dbReference type="ARBA" id="ARBA00001623"/>
    </source>
</evidence>
<comment type="similarity">
    <text evidence="4">Belongs to the metallo-beta-lactamase superfamily. Glyoxalase II family.</text>
</comment>
<dbReference type="Pfam" id="PF00753">
    <property type="entry name" value="Lactamase_B"/>
    <property type="match status" value="1"/>
</dbReference>
<evidence type="ECO:0000313" key="11">
    <source>
        <dbReference type="EMBL" id="KAJ4460245.1"/>
    </source>
</evidence>
<sequence>MTSPNVPVETEPGLQLLALPALSDNIIWMLHDGTHALVVDPGESAPVAQIIREKNLHLTGVLITHHHFDHVDGLRELQPLLEGPVWGPNEALPIPAQACSDGQVVRWAGTSFAVIDVPGHTLGHVAFIQQEVPAPLLFCGDTLFSVGCGKVFEGTPAQMFASLERLAALPDSTRVCCAHEYTLNNLRWARTVEPHNEASAHHEAWCRTQRDQHLYTLPSTLALERRINPFLRCSQPDVVAAAQQHAPGLDGHDKVAVFSCLRKWKNEFR</sequence>
<evidence type="ECO:0000256" key="7">
    <source>
        <dbReference type="ARBA" id="ARBA00022801"/>
    </source>
</evidence>
<comment type="caution">
    <text evidence="11">The sequence shown here is derived from an EMBL/GenBank/DDBJ whole genome shotgun (WGS) entry which is preliminary data.</text>
</comment>
<dbReference type="InterPro" id="IPR001279">
    <property type="entry name" value="Metallo-B-lactamas"/>
</dbReference>
<name>A0ABQ8UU47_9EUKA</name>
<keyword evidence="8" id="KW-0862">Zinc</keyword>
<evidence type="ECO:0000256" key="5">
    <source>
        <dbReference type="ARBA" id="ARBA00011917"/>
    </source>
</evidence>
<protein>
    <recommendedName>
        <fullName evidence="5">hydroxyacylglutathione hydrolase</fullName>
        <ecNumber evidence="5">3.1.2.6</ecNumber>
    </recommendedName>
    <alternativeName>
        <fullName evidence="9">Glyoxalase II</fullName>
    </alternativeName>
</protein>
<dbReference type="InterPro" id="IPR032282">
    <property type="entry name" value="HAGH_C"/>
</dbReference>
<dbReference type="PANTHER" id="PTHR43705">
    <property type="entry name" value="HYDROXYACYLGLUTATHIONE HYDROLASE"/>
    <property type="match status" value="1"/>
</dbReference>
<evidence type="ECO:0000256" key="8">
    <source>
        <dbReference type="ARBA" id="ARBA00022833"/>
    </source>
</evidence>
<dbReference type="GO" id="GO:0016787">
    <property type="term" value="F:hydrolase activity"/>
    <property type="evidence" value="ECO:0007669"/>
    <property type="project" value="UniProtKB-KW"/>
</dbReference>
<dbReference type="EMBL" id="JAPMOS010000014">
    <property type="protein sequence ID" value="KAJ4460245.1"/>
    <property type="molecule type" value="Genomic_DNA"/>
</dbReference>
<organism evidence="11 12">
    <name type="scientific">Paratrimastix pyriformis</name>
    <dbReference type="NCBI Taxonomy" id="342808"/>
    <lineage>
        <taxon>Eukaryota</taxon>
        <taxon>Metamonada</taxon>
        <taxon>Preaxostyla</taxon>
        <taxon>Paratrimastigidae</taxon>
        <taxon>Paratrimastix</taxon>
    </lineage>
</organism>
<dbReference type="HAMAP" id="MF_01374">
    <property type="entry name" value="Glyoxalase_2"/>
    <property type="match status" value="1"/>
</dbReference>
<dbReference type="InterPro" id="IPR050110">
    <property type="entry name" value="Glyoxalase_II_hydrolase"/>
</dbReference>
<evidence type="ECO:0000259" key="10">
    <source>
        <dbReference type="SMART" id="SM00849"/>
    </source>
</evidence>
<evidence type="ECO:0000313" key="12">
    <source>
        <dbReference type="Proteomes" id="UP001141327"/>
    </source>
</evidence>
<reference evidence="11" key="1">
    <citation type="journal article" date="2022" name="bioRxiv">
        <title>Genomics of Preaxostyla Flagellates Illuminates Evolutionary Transitions and the Path Towards Mitochondrial Loss.</title>
        <authorList>
            <person name="Novak L.V.F."/>
            <person name="Treitli S.C."/>
            <person name="Pyrih J."/>
            <person name="Halakuc P."/>
            <person name="Pipaliya S.V."/>
            <person name="Vacek V."/>
            <person name="Brzon O."/>
            <person name="Soukal P."/>
            <person name="Eme L."/>
            <person name="Dacks J.B."/>
            <person name="Karnkowska A."/>
            <person name="Elias M."/>
            <person name="Hampl V."/>
        </authorList>
    </citation>
    <scope>NUCLEOTIDE SEQUENCE</scope>
    <source>
        <strain evidence="11">RCP-MX</strain>
    </source>
</reference>